<keyword evidence="2" id="KW-1185">Reference proteome</keyword>
<proteinExistence type="predicted"/>
<dbReference type="Proteomes" id="UP000503037">
    <property type="component" value="Segment"/>
</dbReference>
<protein>
    <submittedName>
        <fullName evidence="1">Uncharacterized protein</fullName>
    </submittedName>
</protein>
<evidence type="ECO:0000313" key="1">
    <source>
        <dbReference type="EMBL" id="QJI53334.1"/>
    </source>
</evidence>
<organism evidence="1 2">
    <name type="scientific">Alteromonas phage vB_AcoS-R7M</name>
    <dbReference type="NCBI Taxonomy" id="2729541"/>
    <lineage>
        <taxon>Viruses</taxon>
        <taxon>Duplodnaviria</taxon>
        <taxon>Heunggongvirae</taxon>
        <taxon>Uroviricota</taxon>
        <taxon>Caudoviricetes</taxon>
        <taxon>Queuovirinae</taxon>
        <taxon>Amoyvirus</taxon>
        <taxon>Amoyvirus R7M</taxon>
    </lineage>
</organism>
<evidence type="ECO:0000313" key="2">
    <source>
        <dbReference type="Proteomes" id="UP000503037"/>
    </source>
</evidence>
<reference evidence="2" key="1">
    <citation type="submission" date="2020-04" db="EMBL/GenBank/DDBJ databases">
        <authorList>
            <person name="Ma R."/>
            <person name="Lai J."/>
            <person name="Yang Y."/>
            <person name="Jiao N."/>
            <person name="Zhang R."/>
        </authorList>
    </citation>
    <scope>NUCLEOTIDE SEQUENCE [LARGE SCALE GENOMIC DNA]</scope>
</reference>
<gene>
    <name evidence="1" type="ORF">vBAcoSR7M_12</name>
</gene>
<name>A0A6M3YR69_9CAUD</name>
<dbReference type="EMBL" id="MT345684">
    <property type="protein sequence ID" value="QJI53334.1"/>
    <property type="molecule type" value="Genomic_DNA"/>
</dbReference>
<sequence>MYAVPIIEVIDMLLTMGLAALLSESDRKQTVVNLARRYRNRVPLADSGTRGMLRQIIESENPPAVVLVAYRNLMKLELI</sequence>
<accession>A0A6M3YR69</accession>